<evidence type="ECO:0000256" key="1">
    <source>
        <dbReference type="SAM" id="Phobius"/>
    </source>
</evidence>
<dbReference type="PANTHER" id="PTHR23017:SF44">
    <property type="entry name" value="G-PROTEIN COUPLED RECEPTORS FAMILY 1 PROFILE DOMAIN-CONTAINING PROTEIN"/>
    <property type="match status" value="1"/>
</dbReference>
<feature type="transmembrane region" description="Helical" evidence="1">
    <location>
        <begin position="52"/>
        <end position="72"/>
    </location>
</feature>
<evidence type="ECO:0000313" key="4">
    <source>
        <dbReference type="Proteomes" id="UP000271889"/>
    </source>
</evidence>
<protein>
    <recommendedName>
        <fullName evidence="2">7TM GPCR serpentine receptor class x (Srx) domain-containing protein</fullName>
    </recommendedName>
</protein>
<dbReference type="EMBL" id="UYRV01015516">
    <property type="protein sequence ID" value="VDK61133.1"/>
    <property type="molecule type" value="Genomic_DNA"/>
</dbReference>
<accession>A0A3P6RXT0</accession>
<name>A0A3P6RXT0_CYLGO</name>
<feature type="domain" description="7TM GPCR serpentine receptor class x (Srx)" evidence="2">
    <location>
        <begin position="23"/>
        <end position="77"/>
    </location>
</feature>
<dbReference type="InterPro" id="IPR019430">
    <property type="entry name" value="7TM_GPCR_serpentine_rcpt_Srx"/>
</dbReference>
<dbReference type="Pfam" id="PF10328">
    <property type="entry name" value="7TM_GPCR_Srx"/>
    <property type="match status" value="1"/>
</dbReference>
<gene>
    <name evidence="3" type="ORF">CGOC_LOCUS5218</name>
</gene>
<proteinExistence type="predicted"/>
<keyword evidence="1" id="KW-0812">Transmembrane</keyword>
<dbReference type="OrthoDB" id="5849384at2759"/>
<dbReference type="PANTHER" id="PTHR23017">
    <property type="entry name" value="SERPENTINE RECEPTOR, CLASS X"/>
    <property type="match status" value="1"/>
</dbReference>
<evidence type="ECO:0000313" key="3">
    <source>
        <dbReference type="EMBL" id="VDK61133.1"/>
    </source>
</evidence>
<keyword evidence="1" id="KW-1133">Transmembrane helix</keyword>
<dbReference type="Proteomes" id="UP000271889">
    <property type="component" value="Unassembled WGS sequence"/>
</dbReference>
<keyword evidence="4" id="KW-1185">Reference proteome</keyword>
<keyword evidence="1" id="KW-0472">Membrane</keyword>
<evidence type="ECO:0000259" key="2">
    <source>
        <dbReference type="Pfam" id="PF10328"/>
    </source>
</evidence>
<feature type="transmembrane region" description="Helical" evidence="1">
    <location>
        <begin position="16"/>
        <end position="40"/>
    </location>
</feature>
<sequence length="78" mass="8434">MIRQNCVNQADMAGEWLAGSVIFVISFAGVICNSIVAVFARRLTSLKNSFGLLTTSQATGEAMLCATFAFYYSPMITL</sequence>
<organism evidence="3 4">
    <name type="scientific">Cylicostephanus goldi</name>
    <name type="common">Nematode worm</name>
    <dbReference type="NCBI Taxonomy" id="71465"/>
    <lineage>
        <taxon>Eukaryota</taxon>
        <taxon>Metazoa</taxon>
        <taxon>Ecdysozoa</taxon>
        <taxon>Nematoda</taxon>
        <taxon>Chromadorea</taxon>
        <taxon>Rhabditida</taxon>
        <taxon>Rhabditina</taxon>
        <taxon>Rhabditomorpha</taxon>
        <taxon>Strongyloidea</taxon>
        <taxon>Strongylidae</taxon>
        <taxon>Cylicostephanus</taxon>
    </lineage>
</organism>
<dbReference type="AlphaFoldDB" id="A0A3P6RXT0"/>
<reference evidence="3 4" key="1">
    <citation type="submission" date="2018-11" db="EMBL/GenBank/DDBJ databases">
        <authorList>
            <consortium name="Pathogen Informatics"/>
        </authorList>
    </citation>
    <scope>NUCLEOTIDE SEQUENCE [LARGE SCALE GENOMIC DNA]</scope>
</reference>